<feature type="transmembrane region" description="Helical" evidence="13">
    <location>
        <begin position="133"/>
        <end position="154"/>
    </location>
</feature>
<feature type="transmembrane region" description="Helical" evidence="13">
    <location>
        <begin position="94"/>
        <end position="113"/>
    </location>
</feature>
<keyword evidence="10" id="KW-0406">Ion transport</keyword>
<dbReference type="PANTHER" id="PTHR43298">
    <property type="entry name" value="MULTIDRUG RESISTANCE PROTEIN NORM-RELATED"/>
    <property type="match status" value="1"/>
</dbReference>
<organism evidence="14 15">
    <name type="scientific">Streptococcus suis (strain GZ1)</name>
    <dbReference type="NCBI Taxonomy" id="423211"/>
    <lineage>
        <taxon>Bacteria</taxon>
        <taxon>Bacillati</taxon>
        <taxon>Bacillota</taxon>
        <taxon>Bacilli</taxon>
        <taxon>Lactobacillales</taxon>
        <taxon>Streptococcaceae</taxon>
        <taxon>Streptococcus</taxon>
    </lineage>
</organism>
<evidence type="ECO:0000256" key="13">
    <source>
        <dbReference type="SAM" id="Phobius"/>
    </source>
</evidence>
<comment type="similarity">
    <text evidence="3">Belongs to the multi antimicrobial extrusion (MATE) (TC 2.A.66.1) family.</text>
</comment>
<evidence type="ECO:0000256" key="5">
    <source>
        <dbReference type="ARBA" id="ARBA00022448"/>
    </source>
</evidence>
<comment type="function">
    <text evidence="1">Multidrug efflux pump.</text>
</comment>
<dbReference type="PIRSF" id="PIRSF006603">
    <property type="entry name" value="DinF"/>
    <property type="match status" value="1"/>
</dbReference>
<evidence type="ECO:0000256" key="8">
    <source>
        <dbReference type="ARBA" id="ARBA00022692"/>
    </source>
</evidence>
<evidence type="ECO:0000256" key="4">
    <source>
        <dbReference type="ARBA" id="ARBA00020268"/>
    </source>
</evidence>
<accession>D5AGV3</accession>
<keyword evidence="7" id="KW-1003">Cell membrane</keyword>
<comment type="subcellular location">
    <subcellularLocation>
        <location evidence="2">Cell membrane</location>
        <topology evidence="2">Multi-pass membrane protein</topology>
    </subcellularLocation>
</comment>
<feature type="transmembrane region" description="Helical" evidence="13">
    <location>
        <begin position="166"/>
        <end position="185"/>
    </location>
</feature>
<keyword evidence="8 13" id="KW-0812">Transmembrane</keyword>
<dbReference type="PANTHER" id="PTHR43298:SF2">
    <property type="entry name" value="FMN_FAD EXPORTER YEEO-RELATED"/>
    <property type="match status" value="1"/>
</dbReference>
<dbReference type="NCBIfam" id="TIGR00797">
    <property type="entry name" value="matE"/>
    <property type="match status" value="1"/>
</dbReference>
<evidence type="ECO:0000256" key="3">
    <source>
        <dbReference type="ARBA" id="ARBA00010199"/>
    </source>
</evidence>
<sequence length="443" mass="47301">MERKMKQESLGKEIIRLALPATVENIFQTLVGFVDTLLIAQLGLVAVTAVGLANTILNVYLAVYMALGVGATALIARSIGAGDRESLTFHVRQALVLSVGVGLLLGLLSLVFGRQMLVLMGADAESLAGVQVFFYWVGGLTIFQALMTILGTILRASGDTVFPMKMSLLTNGFNVVLDYFLIFGIGSWSGLGIVGTALGTVLARLLGTVLLYRKVQQTDLAVDLKQLFHLGSPKEMVVLTLPAATERLVMRLGQVVYFSLIVGLGTIVYASHMIAGNIESFTYMPAYGLATAAAVLIGQALGKGDILTVRRVAFLSSAYGVAIMSLLGTILFFGAPSFALLFTKDLEAVRQVVTALRIDAFNQPGLAVSLIMAGALQGLGDTKSPLYSTMIGMWGLRVSGVIVLGQMFGLGIAGVWLSILIDLLLRAIFLTWRFIVQTRKLAE</sequence>
<evidence type="ECO:0000256" key="7">
    <source>
        <dbReference type="ARBA" id="ARBA00022475"/>
    </source>
</evidence>
<feature type="transmembrane region" description="Helical" evidence="13">
    <location>
        <begin position="313"/>
        <end position="341"/>
    </location>
</feature>
<feature type="transmembrane region" description="Helical" evidence="13">
    <location>
        <begin position="30"/>
        <end position="53"/>
    </location>
</feature>
<protein>
    <recommendedName>
        <fullName evidence="4">Probable multidrug resistance protein NorM</fullName>
    </recommendedName>
    <alternativeName>
        <fullName evidence="12">Multidrug-efflux transporter</fullName>
    </alternativeName>
</protein>
<feature type="transmembrane region" description="Helical" evidence="13">
    <location>
        <begin position="415"/>
        <end position="436"/>
    </location>
</feature>
<keyword evidence="11 13" id="KW-0472">Membrane</keyword>
<dbReference type="EMBL" id="CP000837">
    <property type="protein sequence ID" value="ADE31068.1"/>
    <property type="molecule type" value="Genomic_DNA"/>
</dbReference>
<keyword evidence="5" id="KW-0813">Transport</keyword>
<evidence type="ECO:0000313" key="14">
    <source>
        <dbReference type="EMBL" id="ADE31068.1"/>
    </source>
</evidence>
<dbReference type="GO" id="GO:0015297">
    <property type="term" value="F:antiporter activity"/>
    <property type="evidence" value="ECO:0007669"/>
    <property type="project" value="UniProtKB-KW"/>
</dbReference>
<proteinExistence type="inferred from homology"/>
<evidence type="ECO:0000256" key="6">
    <source>
        <dbReference type="ARBA" id="ARBA00022449"/>
    </source>
</evidence>
<dbReference type="HOGENOM" id="CLU_012893_5_3_9"/>
<dbReference type="InterPro" id="IPR050222">
    <property type="entry name" value="MATE_MdtK"/>
</dbReference>
<feature type="transmembrane region" description="Helical" evidence="13">
    <location>
        <begin position="255"/>
        <end position="275"/>
    </location>
</feature>
<dbReference type="Pfam" id="PF01554">
    <property type="entry name" value="MatE"/>
    <property type="match status" value="2"/>
</dbReference>
<dbReference type="Proteomes" id="UP000002359">
    <property type="component" value="Chromosome"/>
</dbReference>
<feature type="transmembrane region" description="Helical" evidence="13">
    <location>
        <begin position="59"/>
        <end position="82"/>
    </location>
</feature>
<feature type="transmembrane region" description="Helical" evidence="13">
    <location>
        <begin position="281"/>
        <end position="301"/>
    </location>
</feature>
<reference evidence="14 15" key="1">
    <citation type="journal article" date="2009" name="J. Infect. Dis.">
        <title>Clinical, experimental, and genomic differences between intermediately pathogenic, highly pathogenic, and epidemic Streptococcus suis.</title>
        <authorList>
            <person name="Ye C."/>
            <person name="Zheng H."/>
            <person name="Zhang J."/>
            <person name="Jing H."/>
            <person name="Wang L."/>
            <person name="Xiong Y."/>
            <person name="Wang W."/>
            <person name="Zhou Z."/>
            <person name="Sun Q."/>
            <person name="Luo X."/>
            <person name="Du H."/>
            <person name="Gottschalk M."/>
            <person name="Xu J."/>
        </authorList>
    </citation>
    <scope>NUCLEOTIDE SEQUENCE [LARGE SCALE GENOMIC DNA]</scope>
    <source>
        <strain evidence="14 15">GZ1</strain>
    </source>
</reference>
<dbReference type="GO" id="GO:0042910">
    <property type="term" value="F:xenobiotic transmembrane transporter activity"/>
    <property type="evidence" value="ECO:0007669"/>
    <property type="project" value="InterPro"/>
</dbReference>
<feature type="transmembrane region" description="Helical" evidence="13">
    <location>
        <begin position="191"/>
        <end position="212"/>
    </location>
</feature>
<name>D5AGV3_STRGZ</name>
<dbReference type="GO" id="GO:0005886">
    <property type="term" value="C:plasma membrane"/>
    <property type="evidence" value="ECO:0007669"/>
    <property type="project" value="UniProtKB-SubCell"/>
</dbReference>
<evidence type="ECO:0000256" key="12">
    <source>
        <dbReference type="ARBA" id="ARBA00031636"/>
    </source>
</evidence>
<dbReference type="CDD" id="cd13137">
    <property type="entry name" value="MATE_NorM_like"/>
    <property type="match status" value="1"/>
</dbReference>
<gene>
    <name evidence="14" type="ordered locus">SSGZ1_0609</name>
</gene>
<evidence type="ECO:0000256" key="9">
    <source>
        <dbReference type="ARBA" id="ARBA00022989"/>
    </source>
</evidence>
<keyword evidence="9 13" id="KW-1133">Transmembrane helix</keyword>
<dbReference type="KEGG" id="ssw:SSGZ1_0609"/>
<dbReference type="PATRIC" id="fig|423211.3.peg.596"/>
<evidence type="ECO:0000256" key="1">
    <source>
        <dbReference type="ARBA" id="ARBA00003408"/>
    </source>
</evidence>
<evidence type="ECO:0000256" key="2">
    <source>
        <dbReference type="ARBA" id="ARBA00004651"/>
    </source>
</evidence>
<dbReference type="InterPro" id="IPR048279">
    <property type="entry name" value="MdtK-like"/>
</dbReference>
<keyword evidence="6" id="KW-0050">Antiport</keyword>
<evidence type="ECO:0000313" key="15">
    <source>
        <dbReference type="Proteomes" id="UP000002359"/>
    </source>
</evidence>
<dbReference type="GO" id="GO:0006811">
    <property type="term" value="P:monoatomic ion transport"/>
    <property type="evidence" value="ECO:0007669"/>
    <property type="project" value="UniProtKB-KW"/>
</dbReference>
<dbReference type="AlphaFoldDB" id="D5AGV3"/>
<evidence type="ECO:0000256" key="10">
    <source>
        <dbReference type="ARBA" id="ARBA00023065"/>
    </source>
</evidence>
<dbReference type="InterPro" id="IPR002528">
    <property type="entry name" value="MATE_fam"/>
</dbReference>
<evidence type="ECO:0000256" key="11">
    <source>
        <dbReference type="ARBA" id="ARBA00023136"/>
    </source>
</evidence>